<protein>
    <submittedName>
        <fullName evidence="7">Zinc carboxypeptidase family protein</fullName>
    </submittedName>
</protein>
<dbReference type="GO" id="GO:0006508">
    <property type="term" value="P:proteolysis"/>
    <property type="evidence" value="ECO:0007669"/>
    <property type="project" value="InterPro"/>
</dbReference>
<comment type="similarity">
    <text evidence="2 3">Belongs to the peptidase M14 family.</text>
</comment>
<feature type="compositionally biased region" description="Acidic residues" evidence="5">
    <location>
        <begin position="20"/>
        <end position="31"/>
    </location>
</feature>
<evidence type="ECO:0000256" key="1">
    <source>
        <dbReference type="ARBA" id="ARBA00001947"/>
    </source>
</evidence>
<dbReference type="InterPro" id="IPR000834">
    <property type="entry name" value="Peptidase_M14"/>
</dbReference>
<proteinExistence type="inferred from homology"/>
<dbReference type="Pfam" id="PF00246">
    <property type="entry name" value="Peptidase_M14"/>
    <property type="match status" value="1"/>
</dbReference>
<dbReference type="Gene3D" id="2.60.40.3120">
    <property type="match status" value="1"/>
</dbReference>
<reference evidence="7 8" key="1">
    <citation type="submission" date="2014-06" db="EMBL/GenBank/DDBJ databases">
        <authorList>
            <person name="Swart Estienne"/>
        </authorList>
    </citation>
    <scope>NUCLEOTIDE SEQUENCE [LARGE SCALE GENOMIC DNA]</scope>
    <source>
        <strain evidence="7 8">130c</strain>
    </source>
</reference>
<keyword evidence="4" id="KW-0175">Coiled coil</keyword>
<keyword evidence="7" id="KW-0378">Hydrolase</keyword>
<dbReference type="InParanoid" id="A0A078AWK5"/>
<dbReference type="GO" id="GO:0004181">
    <property type="term" value="F:metallocarboxypeptidase activity"/>
    <property type="evidence" value="ECO:0007669"/>
    <property type="project" value="InterPro"/>
</dbReference>
<dbReference type="Proteomes" id="UP000039865">
    <property type="component" value="Unassembled WGS sequence"/>
</dbReference>
<dbReference type="SUPFAM" id="SSF53187">
    <property type="entry name" value="Zn-dependent exopeptidases"/>
    <property type="match status" value="1"/>
</dbReference>
<keyword evidence="7" id="KW-0121">Carboxypeptidase</keyword>
<keyword evidence="7" id="KW-0645">Protease</keyword>
<dbReference type="GO" id="GO:0008270">
    <property type="term" value="F:zinc ion binding"/>
    <property type="evidence" value="ECO:0007669"/>
    <property type="project" value="InterPro"/>
</dbReference>
<evidence type="ECO:0000256" key="2">
    <source>
        <dbReference type="ARBA" id="ARBA00005988"/>
    </source>
</evidence>
<dbReference type="InterPro" id="IPR050821">
    <property type="entry name" value="Cytosolic_carboxypeptidase"/>
</dbReference>
<evidence type="ECO:0000256" key="4">
    <source>
        <dbReference type="SAM" id="Coils"/>
    </source>
</evidence>
<evidence type="ECO:0000256" key="3">
    <source>
        <dbReference type="PROSITE-ProRule" id="PRU01379"/>
    </source>
</evidence>
<evidence type="ECO:0000313" key="7">
    <source>
        <dbReference type="EMBL" id="CDW85188.1"/>
    </source>
</evidence>
<feature type="region of interest" description="Disordered" evidence="5">
    <location>
        <begin position="1"/>
        <end position="59"/>
    </location>
</feature>
<dbReference type="PANTHER" id="PTHR12756:SF11">
    <property type="entry name" value="CYTOSOLIC CARBOXYPEPTIDASE 1"/>
    <property type="match status" value="1"/>
</dbReference>
<organism evidence="7 8">
    <name type="scientific">Stylonychia lemnae</name>
    <name type="common">Ciliate</name>
    <dbReference type="NCBI Taxonomy" id="5949"/>
    <lineage>
        <taxon>Eukaryota</taxon>
        <taxon>Sar</taxon>
        <taxon>Alveolata</taxon>
        <taxon>Ciliophora</taxon>
        <taxon>Intramacronucleata</taxon>
        <taxon>Spirotrichea</taxon>
        <taxon>Stichotrichia</taxon>
        <taxon>Sporadotrichida</taxon>
        <taxon>Oxytrichidae</taxon>
        <taxon>Stylonychinae</taxon>
        <taxon>Stylonychia</taxon>
    </lineage>
</organism>
<name>A0A078AWK5_STYLE</name>
<feature type="coiled-coil region" evidence="4">
    <location>
        <begin position="759"/>
        <end position="809"/>
    </location>
</feature>
<dbReference type="PROSITE" id="PS52035">
    <property type="entry name" value="PEPTIDASE_M14"/>
    <property type="match status" value="1"/>
</dbReference>
<gene>
    <name evidence="7" type="primary">Contig6847.g7320</name>
    <name evidence="7" type="ORF">STYLEM_14261</name>
</gene>
<evidence type="ECO:0000256" key="5">
    <source>
        <dbReference type="SAM" id="MobiDB-lite"/>
    </source>
</evidence>
<feature type="region of interest" description="Disordered" evidence="5">
    <location>
        <begin position="1105"/>
        <end position="1129"/>
    </location>
</feature>
<feature type="active site" description="Proton donor/acceptor" evidence="3">
    <location>
        <position position="712"/>
    </location>
</feature>
<accession>A0A078AWK5</accession>
<feature type="region of interest" description="Disordered" evidence="5">
    <location>
        <begin position="876"/>
        <end position="907"/>
    </location>
</feature>
<evidence type="ECO:0000313" key="8">
    <source>
        <dbReference type="Proteomes" id="UP000039865"/>
    </source>
</evidence>
<dbReference type="Gene3D" id="3.40.630.10">
    <property type="entry name" value="Zn peptidases"/>
    <property type="match status" value="1"/>
</dbReference>
<feature type="compositionally biased region" description="Basic and acidic residues" evidence="5">
    <location>
        <begin position="10"/>
        <end position="19"/>
    </location>
</feature>
<dbReference type="PANTHER" id="PTHR12756">
    <property type="entry name" value="CYTOSOLIC CARBOXYPEPTIDASE"/>
    <property type="match status" value="1"/>
</dbReference>
<comment type="cofactor">
    <cofactor evidence="1">
        <name>Zn(2+)</name>
        <dbReference type="ChEBI" id="CHEBI:29105"/>
    </cofactor>
</comment>
<keyword evidence="8" id="KW-1185">Reference proteome</keyword>
<evidence type="ECO:0000259" key="6">
    <source>
        <dbReference type="PROSITE" id="PS52035"/>
    </source>
</evidence>
<feature type="region of interest" description="Disordered" evidence="5">
    <location>
        <begin position="220"/>
        <end position="240"/>
    </location>
</feature>
<dbReference type="OrthoDB" id="10253041at2759"/>
<dbReference type="EMBL" id="CCKQ01013520">
    <property type="protein sequence ID" value="CDW85188.1"/>
    <property type="molecule type" value="Genomic_DNA"/>
</dbReference>
<feature type="compositionally biased region" description="Polar residues" evidence="5">
    <location>
        <begin position="224"/>
        <end position="240"/>
    </location>
</feature>
<sequence>MNETDLLDQESSKNSKSIDSDLDSNFFEEGEAQNQQNNNLDAQDEDGTRVMIDPPEDEILKKKEYDLKQNEKKSPLSQHKQIISFREKSSSKIIDEQNSSLFQSNQDQKQITSIIFKNDESTQVSINKPLDGSEQVTPLPLVQKGVYSLESDIKLGWRPKEMTKPKYAFEVPPVVAFRYPEDDIFSSKQQLQQTNLREQKKRGSSAIILPNLVTQEASKESYKNSEQFQSQETKQPKNQKQMTIEDYIKNIMYQGFRPRDSLEIHESFRQKFYTFDFPQYQNLKKPNVQDISSMFNKDLNTEKSPLKFDSFFEAGNLDRVVKVNDFQYDLFLRPDTNTNGYCNWFYFKVNFNHAYFDNQNNAGGSGSTPINGETNKYQYRFNIVNMYKKFQLFCRDQKPLIQSKQKQIENPKLKSQWSKDGVSNVKYGPSKAVPTLGRKKKYYQLTFTYQFEYPQDEVMFAYSLPYSYSLLQQHIEQYKEIQRQVYKNEDAIFDSTLLCKSLSGLSIPLITITDFQDKKVDQKKIILIQGRVHPGETHASWIVHGLILQLLANDNLAKQLRGRFIFKIVPMINPDGVVFGNYRTCFLGKDMNRMFFANQEDALDKIDERLIPEIVAIRKLVAYCQSLDKAKVLGFFDVHQHSKRKSIFLYGPQYPLHHSSYSAVRVLPRILSSNSEEFRFYSCRFRNEDYKENCARMFIEREFNITFSYCIECSQQGFMNRSRQIVDFNEKNLTEFGKTLALSLLQFGVLIENQNKIVEQKIQSKMLKEQQKIESLKQLQLRRNETSRLKLEEKRFKDREKQLEQMNHRDNMQGSFSQFKNNDLSFDGIQRQTNGDIIDHRSLQRAAPLTNNLLIGRDISQMSLNDYINLMNNDNPYNEEINDSDLDSLEDKDCPSSGSESDDQEFSKEIQEQLYRDILKKFDITSKPQQHESRKQSIRITLQTQQATDEENNPPIIDDSFLSSRFDENLIKPTAIITKPQVIMSKLTYPMQQYLNLPKASVQNNNYLYQSNTSSFKEIPNGIVLPVKEYDFDQKSPPKQNRRKLLQQQLQQKVNYFSQRQSKSNFNAKNLIQNLQDLNTQSFHKKSQGSLSNNQSLRQLPVNNFNNQSLKNFPNDNENSYDQQPQPRTTAKVKIRIVFNSQQPQQRNKSLNNSASQSYILTAQNSPKNINQAIHTKIKPDRKRKERLNQNNSYVVKPKQLEVFSLQEQDPAQALEEKVQVRLFNDSLIRNDKLKDEYQKLKDIRQRIKRKQEILSKIGDKLTNYQSQQPSPLRDVVVFNHKDYMGFFQKSRYQESTNIRGVTPNNQVFFKKEKLPKNELNYIQPLPRYNQKLADGALICQPEKINRAISQQRMRDQIQ</sequence>
<feature type="domain" description="Peptidase M14" evidence="6">
    <location>
        <begin position="464"/>
        <end position="743"/>
    </location>
</feature>